<dbReference type="AlphaFoldDB" id="A0AAN7UH70"/>
<dbReference type="EMBL" id="JAWHQM010000002">
    <property type="protein sequence ID" value="KAK5625666.1"/>
    <property type="molecule type" value="Genomic_DNA"/>
</dbReference>
<sequence>MSESSEMNKPERRINVLAVKYLVTQPDIVVCIYVSVYQNILEDKYVYCWCRNGTIRTTEQRIPSTSNLVLVAAHTQPRRQHLTADISSPAQTVMPRNPSMRHDSNEQANTETAQLIYLYEIVLEVTSHPESFMHDIEVVGINDKDNPEGLNPPTVFNKGSQT</sequence>
<organism evidence="1 2">
    <name type="scientific">Xylaria bambusicola</name>
    <dbReference type="NCBI Taxonomy" id="326684"/>
    <lineage>
        <taxon>Eukaryota</taxon>
        <taxon>Fungi</taxon>
        <taxon>Dikarya</taxon>
        <taxon>Ascomycota</taxon>
        <taxon>Pezizomycotina</taxon>
        <taxon>Sordariomycetes</taxon>
        <taxon>Xylariomycetidae</taxon>
        <taxon>Xylariales</taxon>
        <taxon>Xylariaceae</taxon>
        <taxon>Xylaria</taxon>
    </lineage>
</organism>
<name>A0AAN7UH70_9PEZI</name>
<evidence type="ECO:0000313" key="2">
    <source>
        <dbReference type="Proteomes" id="UP001305414"/>
    </source>
</evidence>
<gene>
    <name evidence="1" type="ORF">RRF57_001382</name>
</gene>
<comment type="caution">
    <text evidence="1">The sequence shown here is derived from an EMBL/GenBank/DDBJ whole genome shotgun (WGS) entry which is preliminary data.</text>
</comment>
<proteinExistence type="predicted"/>
<dbReference type="Proteomes" id="UP001305414">
    <property type="component" value="Unassembled WGS sequence"/>
</dbReference>
<protein>
    <submittedName>
        <fullName evidence="1">Uncharacterized protein</fullName>
    </submittedName>
</protein>
<keyword evidence="2" id="KW-1185">Reference proteome</keyword>
<accession>A0AAN7UH70</accession>
<reference evidence="1 2" key="1">
    <citation type="submission" date="2023-10" db="EMBL/GenBank/DDBJ databases">
        <title>Draft genome sequence of Xylaria bambusicola isolate GMP-LS, the root and basal stem rot pathogen of sugarcane in Indonesia.</title>
        <authorList>
            <person name="Selvaraj P."/>
            <person name="Muralishankar V."/>
            <person name="Muruganantham S."/>
            <person name="Sp S."/>
            <person name="Haryani S."/>
            <person name="Lau K.J.X."/>
            <person name="Naqvi N.I."/>
        </authorList>
    </citation>
    <scope>NUCLEOTIDE SEQUENCE [LARGE SCALE GENOMIC DNA]</scope>
    <source>
        <strain evidence="1">GMP-LS</strain>
    </source>
</reference>
<evidence type="ECO:0000313" key="1">
    <source>
        <dbReference type="EMBL" id="KAK5625666.1"/>
    </source>
</evidence>